<evidence type="ECO:0000313" key="3">
    <source>
        <dbReference type="Proteomes" id="UP000642748"/>
    </source>
</evidence>
<proteinExistence type="predicted"/>
<comment type="caution">
    <text evidence="2">The sequence shown here is derived from an EMBL/GenBank/DDBJ whole genome shotgun (WGS) entry which is preliminary data.</text>
</comment>
<dbReference type="EMBL" id="BONZ01000039">
    <property type="protein sequence ID" value="GIH16131.1"/>
    <property type="molecule type" value="Genomic_DNA"/>
</dbReference>
<accession>A0A8J3QWQ9</accession>
<dbReference type="Proteomes" id="UP000642748">
    <property type="component" value="Unassembled WGS sequence"/>
</dbReference>
<dbReference type="AlphaFoldDB" id="A0A8J3QWQ9"/>
<sequence length="90" mass="10018">MARIRNLLELSPRHLRPQVADTLPDVPTLHAAYTAFGTLVAVPNPLPQGRAASRLPEDILGVLRYARDLDCDYILIDTDADVDDDLPLWD</sequence>
<dbReference type="InterPro" id="IPR046025">
    <property type="entry name" value="DUF5983"/>
</dbReference>
<gene>
    <name evidence="2" type="ORF">Raf01_43030</name>
</gene>
<protein>
    <recommendedName>
        <fullName evidence="1">DUF5983 domain-containing protein</fullName>
    </recommendedName>
</protein>
<evidence type="ECO:0000313" key="2">
    <source>
        <dbReference type="EMBL" id="GIH16131.1"/>
    </source>
</evidence>
<feature type="domain" description="DUF5983" evidence="1">
    <location>
        <begin position="8"/>
        <end position="90"/>
    </location>
</feature>
<evidence type="ECO:0000259" key="1">
    <source>
        <dbReference type="Pfam" id="PF19419"/>
    </source>
</evidence>
<name>A0A8J3QWQ9_9ACTN</name>
<dbReference type="RefSeq" id="WP_203919718.1">
    <property type="nucleotide sequence ID" value="NZ_BONZ01000039.1"/>
</dbReference>
<dbReference type="Pfam" id="PF19419">
    <property type="entry name" value="DUF5983"/>
    <property type="match status" value="1"/>
</dbReference>
<keyword evidence="3" id="KW-1185">Reference proteome</keyword>
<reference evidence="2" key="1">
    <citation type="submission" date="2021-01" db="EMBL/GenBank/DDBJ databases">
        <title>Whole genome shotgun sequence of Rugosimonospora africana NBRC 104875.</title>
        <authorList>
            <person name="Komaki H."/>
            <person name="Tamura T."/>
        </authorList>
    </citation>
    <scope>NUCLEOTIDE SEQUENCE</scope>
    <source>
        <strain evidence="2">NBRC 104875</strain>
    </source>
</reference>
<organism evidence="2 3">
    <name type="scientific">Rugosimonospora africana</name>
    <dbReference type="NCBI Taxonomy" id="556532"/>
    <lineage>
        <taxon>Bacteria</taxon>
        <taxon>Bacillati</taxon>
        <taxon>Actinomycetota</taxon>
        <taxon>Actinomycetes</taxon>
        <taxon>Micromonosporales</taxon>
        <taxon>Micromonosporaceae</taxon>
        <taxon>Rugosimonospora</taxon>
    </lineage>
</organism>